<feature type="transmembrane region" description="Helical" evidence="7">
    <location>
        <begin position="405"/>
        <end position="427"/>
    </location>
</feature>
<dbReference type="PANTHER" id="PTHR48022">
    <property type="entry name" value="PLASTIDIC GLUCOSE TRANSPORTER 4"/>
    <property type="match status" value="1"/>
</dbReference>
<evidence type="ECO:0000256" key="6">
    <source>
        <dbReference type="SAM" id="MobiDB-lite"/>
    </source>
</evidence>
<dbReference type="VEuPathDB" id="FungiDB:GGTG_07582"/>
<evidence type="ECO:0000256" key="2">
    <source>
        <dbReference type="ARBA" id="ARBA00010992"/>
    </source>
</evidence>
<feature type="transmembrane region" description="Helical" evidence="7">
    <location>
        <begin position="134"/>
        <end position="156"/>
    </location>
</feature>
<feature type="transmembrane region" description="Helical" evidence="7">
    <location>
        <begin position="193"/>
        <end position="217"/>
    </location>
</feature>
<evidence type="ECO:0000313" key="10">
    <source>
        <dbReference type="EnsemblFungi" id="EJT73726"/>
    </source>
</evidence>
<feature type="transmembrane region" description="Helical" evidence="7">
    <location>
        <begin position="516"/>
        <end position="537"/>
    </location>
</feature>
<protein>
    <recommendedName>
        <fullName evidence="8">Major facilitator superfamily (MFS) profile domain-containing protein</fullName>
    </recommendedName>
</protein>
<evidence type="ECO:0000256" key="3">
    <source>
        <dbReference type="ARBA" id="ARBA00022692"/>
    </source>
</evidence>
<dbReference type="Proteomes" id="UP000006039">
    <property type="component" value="Unassembled WGS sequence"/>
</dbReference>
<sequence>MSQANRLEHTPQHNGAAAKIPKGTYSATPSMMFVEQAGTSRSGTPGSQQSTSPAPDQQHQPEYSLEQPLPLFQAVRRFPKVVMYCMGITLAVIGWGYDLAVVGAIPAVDPFLADYGSPSDATPGGELIVPAHWLSLWLALPPVASALGAVVAGWFGNRAGRRASLMLGCAVSSLAVAGIFSSNRLPTLDGRRALFTAAISLQGFSVGVIKTTCVTYVSENAPTALRGPAMGLFPTFTLVGQLIGAATVFTISRKADKGQGGAGYAAAFASQWAFAFLVFALACFAPESPAHLIRRATAGSAGVMVDELMEKKALASCTRLFAPAVDARAALRSIARTVEEEQKAAASRRGGGGAATYAACFRGPDLRRTLIVALASSTPSIFGLDLLSNASIFLKSVGMGSSTSLLFMMAGIVAGMAANLAGIWVVSRVGRRRLILTSLAFIAVCWGAMGVTGIWGPRSVKAGDGGGQGEAVGRLAWAAAACMMSALVAAGLGCWPASFAVAGETSSLQLRAPTQGVGGVATQAASTAMAVALPFVFGPDAAALGLKTGFVMCGVSVAGLALHWLFLPEMKDRTMAELDAMFEMKMPTREFRHWRESDERREE</sequence>
<feature type="transmembrane region" description="Helical" evidence="7">
    <location>
        <begin position="81"/>
        <end position="105"/>
    </location>
</feature>
<dbReference type="GO" id="GO:0005351">
    <property type="term" value="F:carbohydrate:proton symporter activity"/>
    <property type="evidence" value="ECO:0007669"/>
    <property type="project" value="TreeGrafter"/>
</dbReference>
<dbReference type="PANTHER" id="PTHR48022:SF41">
    <property type="entry name" value="MAJOR FACILITATOR SUPERFAMILY (MFS) PROFILE DOMAIN-CONTAINING PROTEIN"/>
    <property type="match status" value="1"/>
</dbReference>
<organism evidence="9">
    <name type="scientific">Gaeumannomyces tritici (strain R3-111a-1)</name>
    <name type="common">Wheat and barley take-all root rot fungus</name>
    <name type="synonym">Gaeumannomyces graminis var. tritici</name>
    <dbReference type="NCBI Taxonomy" id="644352"/>
    <lineage>
        <taxon>Eukaryota</taxon>
        <taxon>Fungi</taxon>
        <taxon>Dikarya</taxon>
        <taxon>Ascomycota</taxon>
        <taxon>Pezizomycotina</taxon>
        <taxon>Sordariomycetes</taxon>
        <taxon>Sordariomycetidae</taxon>
        <taxon>Magnaporthales</taxon>
        <taxon>Magnaporthaceae</taxon>
        <taxon>Gaeumannomyces</taxon>
    </lineage>
</organism>
<dbReference type="InterPro" id="IPR005828">
    <property type="entry name" value="MFS_sugar_transport-like"/>
</dbReference>
<feature type="compositionally biased region" description="Polar residues" evidence="6">
    <location>
        <begin position="37"/>
        <end position="61"/>
    </location>
</feature>
<evidence type="ECO:0000256" key="1">
    <source>
        <dbReference type="ARBA" id="ARBA00004141"/>
    </source>
</evidence>
<keyword evidence="3 7" id="KW-0812">Transmembrane</keyword>
<feature type="compositionally biased region" description="Basic and acidic residues" evidence="6">
    <location>
        <begin position="1"/>
        <end position="11"/>
    </location>
</feature>
<feature type="transmembrane region" description="Helical" evidence="7">
    <location>
        <begin position="263"/>
        <end position="285"/>
    </location>
</feature>
<feature type="transmembrane region" description="Helical" evidence="7">
    <location>
        <begin position="229"/>
        <end position="251"/>
    </location>
</feature>
<reference evidence="9" key="3">
    <citation type="submission" date="2010-09" db="EMBL/GenBank/DDBJ databases">
        <title>Annotation of Gaeumannomyces graminis var. tritici R3-111a-1.</title>
        <authorList>
            <consortium name="The Broad Institute Genome Sequencing Platform"/>
            <person name="Ma L.-J."/>
            <person name="Dead R."/>
            <person name="Young S.K."/>
            <person name="Zeng Q."/>
            <person name="Gargeya S."/>
            <person name="Fitzgerald M."/>
            <person name="Haas B."/>
            <person name="Abouelleil A."/>
            <person name="Alvarado L."/>
            <person name="Arachchi H.M."/>
            <person name="Berlin A."/>
            <person name="Brown A."/>
            <person name="Chapman S.B."/>
            <person name="Chen Z."/>
            <person name="Dunbar C."/>
            <person name="Freedman E."/>
            <person name="Gearin G."/>
            <person name="Gellesch M."/>
            <person name="Goldberg J."/>
            <person name="Griggs A."/>
            <person name="Gujja S."/>
            <person name="Heiman D."/>
            <person name="Howarth C."/>
            <person name="Larson L."/>
            <person name="Lui A."/>
            <person name="MacDonald P.J.P."/>
            <person name="Mehta T."/>
            <person name="Montmayeur A."/>
            <person name="Murphy C."/>
            <person name="Neiman D."/>
            <person name="Pearson M."/>
            <person name="Priest M."/>
            <person name="Roberts A."/>
            <person name="Saif S."/>
            <person name="Shea T."/>
            <person name="Shenoy N."/>
            <person name="Sisk P."/>
            <person name="Stolte C."/>
            <person name="Sykes S."/>
            <person name="Yandava C."/>
            <person name="Wortman J."/>
            <person name="Nusbaum C."/>
            <person name="Birren B."/>
        </authorList>
    </citation>
    <scope>NUCLEOTIDE SEQUENCE</scope>
    <source>
        <strain evidence="9">R3-111a-1</strain>
    </source>
</reference>
<evidence type="ECO:0000256" key="7">
    <source>
        <dbReference type="SAM" id="Phobius"/>
    </source>
</evidence>
<keyword evidence="4 7" id="KW-1133">Transmembrane helix</keyword>
<dbReference type="OrthoDB" id="6612291at2759"/>
<dbReference type="Gene3D" id="1.20.1250.20">
    <property type="entry name" value="MFS general substrate transporter like domains"/>
    <property type="match status" value="1"/>
</dbReference>
<dbReference type="GeneID" id="20348040"/>
<dbReference type="InterPro" id="IPR005829">
    <property type="entry name" value="Sugar_transporter_CS"/>
</dbReference>
<comment type="subcellular location">
    <subcellularLocation>
        <location evidence="1">Membrane</location>
        <topology evidence="1">Multi-pass membrane protein</topology>
    </subcellularLocation>
</comment>
<proteinExistence type="inferred from homology"/>
<dbReference type="AlphaFoldDB" id="J3P234"/>
<dbReference type="HOGENOM" id="CLU_001265_11_0_1"/>
<comment type="similarity">
    <text evidence="2">Belongs to the major facilitator superfamily. Sugar transporter (TC 2.A.1.1) family.</text>
</comment>
<evidence type="ECO:0000256" key="5">
    <source>
        <dbReference type="ARBA" id="ARBA00023136"/>
    </source>
</evidence>
<dbReference type="EMBL" id="GL385398">
    <property type="protein sequence ID" value="EJT73726.1"/>
    <property type="molecule type" value="Genomic_DNA"/>
</dbReference>
<reference evidence="10" key="5">
    <citation type="submission" date="2018-04" db="UniProtKB">
        <authorList>
            <consortium name="EnsemblFungi"/>
        </authorList>
    </citation>
    <scope>IDENTIFICATION</scope>
    <source>
        <strain evidence="10">R3-111a-1</strain>
    </source>
</reference>
<feature type="transmembrane region" description="Helical" evidence="7">
    <location>
        <begin position="475"/>
        <end position="495"/>
    </location>
</feature>
<reference evidence="9" key="2">
    <citation type="submission" date="2010-07" db="EMBL/GenBank/DDBJ databases">
        <authorList>
            <consortium name="The Broad Institute Genome Sequencing Platform"/>
            <consortium name="Broad Institute Genome Sequencing Center for Infectious Disease"/>
            <person name="Ma L.-J."/>
            <person name="Dead R."/>
            <person name="Young S."/>
            <person name="Zeng Q."/>
            <person name="Koehrsen M."/>
            <person name="Alvarado L."/>
            <person name="Berlin A."/>
            <person name="Chapman S.B."/>
            <person name="Chen Z."/>
            <person name="Freedman E."/>
            <person name="Gellesch M."/>
            <person name="Goldberg J."/>
            <person name="Griggs A."/>
            <person name="Gujja S."/>
            <person name="Heilman E.R."/>
            <person name="Heiman D."/>
            <person name="Hepburn T."/>
            <person name="Howarth C."/>
            <person name="Jen D."/>
            <person name="Larson L."/>
            <person name="Mehta T."/>
            <person name="Neiman D."/>
            <person name="Pearson M."/>
            <person name="Roberts A."/>
            <person name="Saif S."/>
            <person name="Shea T."/>
            <person name="Shenoy N."/>
            <person name="Sisk P."/>
            <person name="Stolte C."/>
            <person name="Sykes S."/>
            <person name="Walk T."/>
            <person name="White J."/>
            <person name="Yandava C."/>
            <person name="Haas B."/>
            <person name="Nusbaum C."/>
            <person name="Birren B."/>
        </authorList>
    </citation>
    <scope>NUCLEOTIDE SEQUENCE</scope>
    <source>
        <strain evidence="9">R3-111a-1</strain>
    </source>
</reference>
<gene>
    <name evidence="10" type="primary">20348040</name>
    <name evidence="9" type="ORF">GGTG_07582</name>
</gene>
<dbReference type="PROSITE" id="PS00217">
    <property type="entry name" value="SUGAR_TRANSPORT_2"/>
    <property type="match status" value="1"/>
</dbReference>
<dbReference type="InterPro" id="IPR036259">
    <property type="entry name" value="MFS_trans_sf"/>
</dbReference>
<dbReference type="eggNOG" id="KOG0254">
    <property type="taxonomic scope" value="Eukaryota"/>
</dbReference>
<evidence type="ECO:0000256" key="4">
    <source>
        <dbReference type="ARBA" id="ARBA00022989"/>
    </source>
</evidence>
<dbReference type="GO" id="GO:0016020">
    <property type="term" value="C:membrane"/>
    <property type="evidence" value="ECO:0007669"/>
    <property type="project" value="UniProtKB-SubCell"/>
</dbReference>
<dbReference type="RefSeq" id="XP_009223670.1">
    <property type="nucleotide sequence ID" value="XM_009225406.1"/>
</dbReference>
<dbReference type="Pfam" id="PF00083">
    <property type="entry name" value="Sugar_tr"/>
    <property type="match status" value="1"/>
</dbReference>
<dbReference type="InterPro" id="IPR020846">
    <property type="entry name" value="MFS_dom"/>
</dbReference>
<dbReference type="EnsemblFungi" id="EJT73726">
    <property type="protein sequence ID" value="EJT73726"/>
    <property type="gene ID" value="GGTG_07582"/>
</dbReference>
<feature type="transmembrane region" description="Helical" evidence="7">
    <location>
        <begin position="549"/>
        <end position="567"/>
    </location>
</feature>
<dbReference type="InterPro" id="IPR050360">
    <property type="entry name" value="MFS_Sugar_Transporters"/>
</dbReference>
<feature type="transmembrane region" description="Helical" evidence="7">
    <location>
        <begin position="163"/>
        <end position="181"/>
    </location>
</feature>
<feature type="region of interest" description="Disordered" evidence="6">
    <location>
        <begin position="37"/>
        <end position="62"/>
    </location>
</feature>
<keyword evidence="5 7" id="KW-0472">Membrane</keyword>
<evidence type="ECO:0000259" key="8">
    <source>
        <dbReference type="PROSITE" id="PS50850"/>
    </source>
</evidence>
<feature type="region of interest" description="Disordered" evidence="6">
    <location>
        <begin position="1"/>
        <end position="21"/>
    </location>
</feature>
<accession>J3P234</accession>
<name>J3P234_GAET3</name>
<reference evidence="11" key="1">
    <citation type="submission" date="2010-07" db="EMBL/GenBank/DDBJ databases">
        <title>The genome sequence of Gaeumannomyces graminis var. tritici strain R3-111a-1.</title>
        <authorList>
            <consortium name="The Broad Institute Genome Sequencing Platform"/>
            <person name="Ma L.-J."/>
            <person name="Dead R."/>
            <person name="Young S."/>
            <person name="Zeng Q."/>
            <person name="Koehrsen M."/>
            <person name="Alvarado L."/>
            <person name="Berlin A."/>
            <person name="Chapman S.B."/>
            <person name="Chen Z."/>
            <person name="Freedman E."/>
            <person name="Gellesch M."/>
            <person name="Goldberg J."/>
            <person name="Griggs A."/>
            <person name="Gujja S."/>
            <person name="Heilman E.R."/>
            <person name="Heiman D."/>
            <person name="Hepburn T."/>
            <person name="Howarth C."/>
            <person name="Jen D."/>
            <person name="Larson L."/>
            <person name="Mehta T."/>
            <person name="Neiman D."/>
            <person name="Pearson M."/>
            <person name="Roberts A."/>
            <person name="Saif S."/>
            <person name="Shea T."/>
            <person name="Shenoy N."/>
            <person name="Sisk P."/>
            <person name="Stolte C."/>
            <person name="Sykes S."/>
            <person name="Walk T."/>
            <person name="White J."/>
            <person name="Yandava C."/>
            <person name="Haas B."/>
            <person name="Nusbaum C."/>
            <person name="Birren B."/>
        </authorList>
    </citation>
    <scope>NUCLEOTIDE SEQUENCE [LARGE SCALE GENOMIC DNA]</scope>
    <source>
        <strain evidence="11">R3-111a-1</strain>
    </source>
</reference>
<dbReference type="SUPFAM" id="SSF103473">
    <property type="entry name" value="MFS general substrate transporter"/>
    <property type="match status" value="1"/>
</dbReference>
<evidence type="ECO:0000313" key="11">
    <source>
        <dbReference type="Proteomes" id="UP000006039"/>
    </source>
</evidence>
<feature type="transmembrane region" description="Helical" evidence="7">
    <location>
        <begin position="370"/>
        <end position="393"/>
    </location>
</feature>
<keyword evidence="11" id="KW-1185">Reference proteome</keyword>
<evidence type="ECO:0000313" key="9">
    <source>
        <dbReference type="EMBL" id="EJT73726.1"/>
    </source>
</evidence>
<feature type="transmembrane region" description="Helical" evidence="7">
    <location>
        <begin position="434"/>
        <end position="455"/>
    </location>
</feature>
<feature type="domain" description="Major facilitator superfamily (MFS) profile" evidence="8">
    <location>
        <begin position="84"/>
        <end position="571"/>
    </location>
</feature>
<reference evidence="10" key="4">
    <citation type="journal article" date="2015" name="G3 (Bethesda)">
        <title>Genome sequences of three phytopathogenic species of the Magnaporthaceae family of fungi.</title>
        <authorList>
            <person name="Okagaki L.H."/>
            <person name="Nunes C.C."/>
            <person name="Sailsbery J."/>
            <person name="Clay B."/>
            <person name="Brown D."/>
            <person name="John T."/>
            <person name="Oh Y."/>
            <person name="Young N."/>
            <person name="Fitzgerald M."/>
            <person name="Haas B.J."/>
            <person name="Zeng Q."/>
            <person name="Young S."/>
            <person name="Adiconis X."/>
            <person name="Fan L."/>
            <person name="Levin J.Z."/>
            <person name="Mitchell T.K."/>
            <person name="Okubara P.A."/>
            <person name="Farman M.L."/>
            <person name="Kohn L.M."/>
            <person name="Birren B."/>
            <person name="Ma L.-J."/>
            <person name="Dean R.A."/>
        </authorList>
    </citation>
    <scope>NUCLEOTIDE SEQUENCE</scope>
    <source>
        <strain evidence="10">R3-111a-1</strain>
    </source>
</reference>
<dbReference type="PROSITE" id="PS50850">
    <property type="entry name" value="MFS"/>
    <property type="match status" value="1"/>
</dbReference>